<dbReference type="InterPro" id="IPR011701">
    <property type="entry name" value="MFS"/>
</dbReference>
<reference evidence="9" key="2">
    <citation type="submission" date="2016-04" db="EMBL/GenBank/DDBJ databases">
        <authorList>
            <person name="Shah S.A."/>
            <person name="Garrett R.A."/>
        </authorList>
    </citation>
    <scope>NUCLEOTIDE SEQUENCE [LARGE SCALE GENOMIC DNA]</scope>
    <source>
        <strain evidence="9">ATCC 35091 / DSM 1616 / JCM 8930 / NBRC 15331 / P1</strain>
    </source>
</reference>
<evidence type="ECO:0000256" key="4">
    <source>
        <dbReference type="ARBA" id="ARBA00022847"/>
    </source>
</evidence>
<gene>
    <name evidence="7" type="ORF">HFC64_01430</name>
    <name evidence="8" type="ORF">SSOP1_1715</name>
</gene>
<dbReference type="PATRIC" id="fig|2287.9.peg.1794"/>
<dbReference type="FunFam" id="1.20.1250.20:FF:000761">
    <property type="entry name" value="Major facilitator superfamily MFS_1"/>
    <property type="match status" value="1"/>
</dbReference>
<dbReference type="OMA" id="FSEWAWA"/>
<evidence type="ECO:0000256" key="3">
    <source>
        <dbReference type="ARBA" id="ARBA00022475"/>
    </source>
</evidence>
<feature type="transmembrane region" description="Helical" evidence="5">
    <location>
        <begin position="311"/>
        <end position="331"/>
    </location>
</feature>
<reference evidence="7 10" key="3">
    <citation type="journal article" date="2020" name="Nat. Commun.">
        <title>The structures of two archaeal type IV pili illuminate evolutionary relationships.</title>
        <authorList>
            <person name="Wang F."/>
            <person name="Baquero D.P."/>
            <person name="Su Z."/>
            <person name="Beltran L.C."/>
            <person name="Prangishvili D."/>
            <person name="Krupovic M."/>
            <person name="Egelman E.H."/>
        </authorList>
    </citation>
    <scope>NUCLEOTIDE SEQUENCE [LARGE SCALE GENOMIC DNA]</scope>
    <source>
        <strain evidence="7 10">POZ149</strain>
    </source>
</reference>
<dbReference type="SUPFAM" id="SSF103473">
    <property type="entry name" value="MFS general substrate transporter"/>
    <property type="match status" value="1"/>
</dbReference>
<proteinExistence type="predicted"/>
<sequence>MEKSIERLIDTAKWTSIHSLMFASLAIGYFMWGVIASIAPLIYPNINSVLFLLTPTFATLAGNLALSLFSDKKLGRKTTFFITMSLYSVGTILLVLASVLAGFSTDNLAKFPSLILIILGIVLGIFGVEGEVPVMLSYTAEMMPLKYRDMMLVLAPNFDNIGAMVAALVGYLTYSLSNSFIIELLALTVVAILGIVTAVIIRLLLPESVRWLATKGDINKAKIEASKVVKDGTTEAKEVNVNKKLSLGSRYAFLAIIGLSQYLTYGLMAFVVADYYFSSSQTPFIIFIANLGASISGFIAAYIANKIRTRIFALISYVGGSLSMIPILYLTTNFNFGMFYSLLIVNMLFSEFSWAIRTIYEPVLMPKKLRAFMIGLIRLVPITAYAISTYVTQSFNLTNYILYNTILWLIGGIATIIWYFKGIDTNYVSLEEVER</sequence>
<dbReference type="Proteomes" id="UP000076770">
    <property type="component" value="Chromosome i"/>
</dbReference>
<evidence type="ECO:0000256" key="2">
    <source>
        <dbReference type="ARBA" id="ARBA00022448"/>
    </source>
</evidence>
<feature type="domain" description="Major facilitator superfamily (MFS) profile" evidence="6">
    <location>
        <begin position="1"/>
        <end position="423"/>
    </location>
</feature>
<dbReference type="EMBL" id="CP050869">
    <property type="protein sequence ID" value="QPG48808.1"/>
    <property type="molecule type" value="Genomic_DNA"/>
</dbReference>
<feature type="transmembrane region" description="Helical" evidence="5">
    <location>
        <begin position="180"/>
        <end position="205"/>
    </location>
</feature>
<feature type="transmembrane region" description="Helical" evidence="5">
    <location>
        <begin position="369"/>
        <end position="388"/>
    </location>
</feature>
<keyword evidence="5" id="KW-1133">Transmembrane helix</keyword>
<dbReference type="Gene3D" id="1.20.1250.20">
    <property type="entry name" value="MFS general substrate transporter like domains"/>
    <property type="match status" value="1"/>
</dbReference>
<protein>
    <submittedName>
        <fullName evidence="8">MFS transporter</fullName>
    </submittedName>
</protein>
<dbReference type="PANTHER" id="PTHR43528">
    <property type="entry name" value="ALPHA-KETOGLUTARATE PERMEASE"/>
    <property type="match status" value="1"/>
</dbReference>
<feature type="transmembrane region" description="Helical" evidence="5">
    <location>
        <begin position="20"/>
        <end position="43"/>
    </location>
</feature>
<dbReference type="Proteomes" id="UP000594632">
    <property type="component" value="Chromosome"/>
</dbReference>
<evidence type="ECO:0000313" key="8">
    <source>
        <dbReference type="EMBL" id="SAI85269.1"/>
    </source>
</evidence>
<feature type="transmembrane region" description="Helical" evidence="5">
    <location>
        <begin position="400"/>
        <end position="420"/>
    </location>
</feature>
<keyword evidence="3" id="KW-1003">Cell membrane</keyword>
<dbReference type="GO" id="GO:0005886">
    <property type="term" value="C:plasma membrane"/>
    <property type="evidence" value="ECO:0007669"/>
    <property type="project" value="UniProtKB-SubCell"/>
</dbReference>
<evidence type="ECO:0000313" key="10">
    <source>
        <dbReference type="Proteomes" id="UP000594632"/>
    </source>
</evidence>
<feature type="transmembrane region" description="Helical" evidence="5">
    <location>
        <begin position="337"/>
        <end position="357"/>
    </location>
</feature>
<evidence type="ECO:0000313" key="7">
    <source>
        <dbReference type="EMBL" id="QPG48808.1"/>
    </source>
</evidence>
<feature type="transmembrane region" description="Helical" evidence="5">
    <location>
        <begin position="251"/>
        <end position="272"/>
    </location>
</feature>
<keyword evidence="5" id="KW-0812">Transmembrane</keyword>
<dbReference type="GO" id="GO:0015293">
    <property type="term" value="F:symporter activity"/>
    <property type="evidence" value="ECO:0007669"/>
    <property type="project" value="UniProtKB-KW"/>
</dbReference>
<dbReference type="GeneID" id="7806179"/>
<dbReference type="InterPro" id="IPR020846">
    <property type="entry name" value="MFS_dom"/>
</dbReference>
<comment type="subcellular location">
    <subcellularLocation>
        <location evidence="1">Cell membrane</location>
        <topology evidence="1">Multi-pass membrane protein</topology>
    </subcellularLocation>
</comment>
<accession>A0A157T1Y4</accession>
<dbReference type="Pfam" id="PF07690">
    <property type="entry name" value="MFS_1"/>
    <property type="match status" value="1"/>
</dbReference>
<dbReference type="RefSeq" id="WP_010923492.1">
    <property type="nucleotide sequence ID" value="NZ_LT549890.1"/>
</dbReference>
<feature type="transmembrane region" description="Helical" evidence="5">
    <location>
        <begin position="284"/>
        <end position="304"/>
    </location>
</feature>
<feature type="transmembrane region" description="Helical" evidence="5">
    <location>
        <begin position="49"/>
        <end position="69"/>
    </location>
</feature>
<evidence type="ECO:0000256" key="5">
    <source>
        <dbReference type="SAM" id="Phobius"/>
    </source>
</evidence>
<keyword evidence="5" id="KW-0472">Membrane</keyword>
<dbReference type="InterPro" id="IPR036259">
    <property type="entry name" value="MFS_trans_sf"/>
</dbReference>
<evidence type="ECO:0000259" key="6">
    <source>
        <dbReference type="PROSITE" id="PS50850"/>
    </source>
</evidence>
<keyword evidence="2" id="KW-0813">Transport</keyword>
<reference evidence="8" key="1">
    <citation type="submission" date="2016-04" db="EMBL/GenBank/DDBJ databases">
        <authorList>
            <person name="Evans L.H."/>
            <person name="Alamgir A."/>
            <person name="Owens N."/>
            <person name="Weber N.D."/>
            <person name="Virtaneva K."/>
            <person name="Barbian K."/>
            <person name="Babar A."/>
            <person name="Rosenke K."/>
        </authorList>
    </citation>
    <scope>NUCLEOTIDE SEQUENCE</scope>
    <source>
        <strain evidence="8">P1</strain>
    </source>
</reference>
<dbReference type="InterPro" id="IPR051084">
    <property type="entry name" value="H+-coupled_symporters"/>
</dbReference>
<name>A0A157T1Y4_SACSO</name>
<feature type="transmembrane region" description="Helical" evidence="5">
    <location>
        <begin position="115"/>
        <end position="138"/>
    </location>
</feature>
<feature type="transmembrane region" description="Helical" evidence="5">
    <location>
        <begin position="150"/>
        <end position="174"/>
    </location>
</feature>
<dbReference type="AlphaFoldDB" id="A0A157T1Y4"/>
<dbReference type="EMBL" id="LT549890">
    <property type="protein sequence ID" value="SAI85269.1"/>
    <property type="molecule type" value="Genomic_DNA"/>
</dbReference>
<dbReference type="OrthoDB" id="117970at2157"/>
<evidence type="ECO:0000256" key="1">
    <source>
        <dbReference type="ARBA" id="ARBA00004651"/>
    </source>
</evidence>
<keyword evidence="4" id="KW-0769">Symport</keyword>
<feature type="transmembrane region" description="Helical" evidence="5">
    <location>
        <begin position="81"/>
        <end position="103"/>
    </location>
</feature>
<dbReference type="PANTHER" id="PTHR43528:SF1">
    <property type="entry name" value="ALPHA-KETOGLUTARATE PERMEASE"/>
    <property type="match status" value="1"/>
</dbReference>
<evidence type="ECO:0000313" key="9">
    <source>
        <dbReference type="Proteomes" id="UP000076770"/>
    </source>
</evidence>
<dbReference type="PROSITE" id="PS50850">
    <property type="entry name" value="MFS"/>
    <property type="match status" value="1"/>
</dbReference>
<organism evidence="8 9">
    <name type="scientific">Saccharolobus solfataricus</name>
    <name type="common">Sulfolobus solfataricus</name>
    <dbReference type="NCBI Taxonomy" id="2287"/>
    <lineage>
        <taxon>Archaea</taxon>
        <taxon>Thermoproteota</taxon>
        <taxon>Thermoprotei</taxon>
        <taxon>Sulfolobales</taxon>
        <taxon>Sulfolobaceae</taxon>
        <taxon>Saccharolobus</taxon>
    </lineage>
</organism>